<feature type="transmembrane region" description="Helical" evidence="1">
    <location>
        <begin position="20"/>
        <end position="38"/>
    </location>
</feature>
<evidence type="ECO:0008006" key="4">
    <source>
        <dbReference type="Google" id="ProtNLM"/>
    </source>
</evidence>
<keyword evidence="1" id="KW-1133">Transmembrane helix</keyword>
<keyword evidence="1" id="KW-0812">Transmembrane</keyword>
<dbReference type="InterPro" id="IPR025338">
    <property type="entry name" value="DUF4244"/>
</dbReference>
<proteinExistence type="predicted"/>
<protein>
    <recommendedName>
        <fullName evidence="4">DUF4244 domain-containing protein</fullName>
    </recommendedName>
</protein>
<evidence type="ECO:0000313" key="3">
    <source>
        <dbReference type="Proteomes" id="UP000660680"/>
    </source>
</evidence>
<evidence type="ECO:0000256" key="1">
    <source>
        <dbReference type="SAM" id="Phobius"/>
    </source>
</evidence>
<organism evidence="2 3">
    <name type="scientific">Actinokineospora fastidiosa</name>
    <dbReference type="NCBI Taxonomy" id="1816"/>
    <lineage>
        <taxon>Bacteria</taxon>
        <taxon>Bacillati</taxon>
        <taxon>Actinomycetota</taxon>
        <taxon>Actinomycetes</taxon>
        <taxon>Pseudonocardiales</taxon>
        <taxon>Pseudonocardiaceae</taxon>
        <taxon>Actinokineospora</taxon>
    </lineage>
</organism>
<dbReference type="Pfam" id="PF14029">
    <property type="entry name" value="DUF4244"/>
    <property type="match status" value="1"/>
</dbReference>
<dbReference type="AlphaFoldDB" id="A0A918G336"/>
<reference evidence="2" key="2">
    <citation type="submission" date="2020-09" db="EMBL/GenBank/DDBJ databases">
        <authorList>
            <person name="Sun Q."/>
            <person name="Ohkuma M."/>
        </authorList>
    </citation>
    <scope>NUCLEOTIDE SEQUENCE</scope>
    <source>
        <strain evidence="2">JCM 3276</strain>
    </source>
</reference>
<gene>
    <name evidence="2" type="ORF">GCM10010171_06680</name>
</gene>
<dbReference type="EMBL" id="BMRB01000001">
    <property type="protein sequence ID" value="GGS17067.1"/>
    <property type="molecule type" value="Genomic_DNA"/>
</dbReference>
<reference evidence="2" key="1">
    <citation type="journal article" date="2014" name="Int. J. Syst. Evol. Microbiol.">
        <title>Complete genome sequence of Corynebacterium casei LMG S-19264T (=DSM 44701T), isolated from a smear-ripened cheese.</title>
        <authorList>
            <consortium name="US DOE Joint Genome Institute (JGI-PGF)"/>
            <person name="Walter F."/>
            <person name="Albersmeier A."/>
            <person name="Kalinowski J."/>
            <person name="Ruckert C."/>
        </authorList>
    </citation>
    <scope>NUCLEOTIDE SEQUENCE</scope>
    <source>
        <strain evidence="2">JCM 3276</strain>
    </source>
</reference>
<keyword evidence="1" id="KW-0472">Membrane</keyword>
<name>A0A918G336_9PSEU</name>
<keyword evidence="3" id="KW-1185">Reference proteome</keyword>
<sequence>MYLFLYRLLRRDSGMSTAEYALGTVAAAAFAALLYGILTGDHILERMTSLISGSLEEP</sequence>
<accession>A0A918G336</accession>
<dbReference type="Proteomes" id="UP000660680">
    <property type="component" value="Unassembled WGS sequence"/>
</dbReference>
<dbReference type="RefSeq" id="WP_189208779.1">
    <property type="nucleotide sequence ID" value="NZ_BMRB01000001.1"/>
</dbReference>
<comment type="caution">
    <text evidence="2">The sequence shown here is derived from an EMBL/GenBank/DDBJ whole genome shotgun (WGS) entry which is preliminary data.</text>
</comment>
<evidence type="ECO:0000313" key="2">
    <source>
        <dbReference type="EMBL" id="GGS17067.1"/>
    </source>
</evidence>